<evidence type="ECO:0000256" key="5">
    <source>
        <dbReference type="SAM" id="Phobius"/>
    </source>
</evidence>
<evidence type="ECO:0000256" key="4">
    <source>
        <dbReference type="ARBA" id="ARBA00023136"/>
    </source>
</evidence>
<dbReference type="Pfam" id="PF07690">
    <property type="entry name" value="MFS_1"/>
    <property type="match status" value="1"/>
</dbReference>
<keyword evidence="2 5" id="KW-0812">Transmembrane</keyword>
<protein>
    <submittedName>
        <fullName evidence="7">MFS transporter</fullName>
    </submittedName>
</protein>
<comment type="subcellular location">
    <subcellularLocation>
        <location evidence="1">Cell membrane</location>
        <topology evidence="1">Multi-pass membrane protein</topology>
    </subcellularLocation>
</comment>
<dbReference type="InterPro" id="IPR036259">
    <property type="entry name" value="MFS_trans_sf"/>
</dbReference>
<feature type="transmembrane region" description="Helical" evidence="5">
    <location>
        <begin position="438"/>
        <end position="460"/>
    </location>
</feature>
<dbReference type="Proteomes" id="UP001147700">
    <property type="component" value="Unassembled WGS sequence"/>
</dbReference>
<evidence type="ECO:0000256" key="3">
    <source>
        <dbReference type="ARBA" id="ARBA00022989"/>
    </source>
</evidence>
<feature type="transmembrane region" description="Helical" evidence="5">
    <location>
        <begin position="373"/>
        <end position="390"/>
    </location>
</feature>
<dbReference type="InterPro" id="IPR011701">
    <property type="entry name" value="MFS"/>
</dbReference>
<feature type="transmembrane region" description="Helical" evidence="5">
    <location>
        <begin position="314"/>
        <end position="334"/>
    </location>
</feature>
<accession>A0ABT4RLQ3</accession>
<feature type="transmembrane region" description="Helical" evidence="5">
    <location>
        <begin position="50"/>
        <end position="67"/>
    </location>
</feature>
<dbReference type="PROSITE" id="PS50850">
    <property type="entry name" value="MFS"/>
    <property type="match status" value="1"/>
</dbReference>
<feature type="domain" description="Major facilitator superfamily (MFS) profile" evidence="6">
    <location>
        <begin position="11"/>
        <end position="464"/>
    </location>
</feature>
<dbReference type="InterPro" id="IPR020846">
    <property type="entry name" value="MFS_dom"/>
</dbReference>
<dbReference type="InterPro" id="IPR005829">
    <property type="entry name" value="Sugar_transporter_CS"/>
</dbReference>
<proteinExistence type="predicted"/>
<feature type="transmembrane region" description="Helical" evidence="5">
    <location>
        <begin position="177"/>
        <end position="200"/>
    </location>
</feature>
<evidence type="ECO:0000313" key="8">
    <source>
        <dbReference type="Proteomes" id="UP001147700"/>
    </source>
</evidence>
<evidence type="ECO:0000259" key="6">
    <source>
        <dbReference type="PROSITE" id="PS50850"/>
    </source>
</evidence>
<dbReference type="SUPFAM" id="SSF103473">
    <property type="entry name" value="MFS general substrate transporter"/>
    <property type="match status" value="1"/>
</dbReference>
<dbReference type="Gene3D" id="1.20.1250.20">
    <property type="entry name" value="MFS general substrate transporter like domains"/>
    <property type="match status" value="2"/>
</dbReference>
<feature type="transmembrane region" description="Helical" evidence="5">
    <location>
        <begin position="212"/>
        <end position="234"/>
    </location>
</feature>
<gene>
    <name evidence="7" type="ORF">OJ962_18445</name>
</gene>
<feature type="transmembrane region" description="Helical" evidence="5">
    <location>
        <begin position="411"/>
        <end position="432"/>
    </location>
</feature>
<evidence type="ECO:0000256" key="1">
    <source>
        <dbReference type="ARBA" id="ARBA00004651"/>
    </source>
</evidence>
<feature type="transmembrane region" description="Helical" evidence="5">
    <location>
        <begin position="144"/>
        <end position="165"/>
    </location>
</feature>
<feature type="transmembrane region" description="Helical" evidence="5">
    <location>
        <begin position="281"/>
        <end position="302"/>
    </location>
</feature>
<name>A0ABT4RLQ3_9ACTN</name>
<dbReference type="RefSeq" id="WP_202954361.1">
    <property type="nucleotide sequence ID" value="NZ_JAPCID010000026.1"/>
</dbReference>
<evidence type="ECO:0000313" key="7">
    <source>
        <dbReference type="EMBL" id="MDA0139488.1"/>
    </source>
</evidence>
<comment type="caution">
    <text evidence="7">The sequence shown here is derived from an EMBL/GenBank/DDBJ whole genome shotgun (WGS) entry which is preliminary data.</text>
</comment>
<dbReference type="PROSITE" id="PS00217">
    <property type="entry name" value="SUGAR_TRANSPORT_2"/>
    <property type="match status" value="1"/>
</dbReference>
<dbReference type="PANTHER" id="PTHR11662:SF399">
    <property type="entry name" value="FI19708P1-RELATED"/>
    <property type="match status" value="1"/>
</dbReference>
<keyword evidence="4 5" id="KW-0472">Membrane</keyword>
<keyword evidence="3 5" id="KW-1133">Transmembrane helix</keyword>
<feature type="transmembrane region" description="Helical" evidence="5">
    <location>
        <begin position="240"/>
        <end position="261"/>
    </location>
</feature>
<dbReference type="PANTHER" id="PTHR11662">
    <property type="entry name" value="SOLUTE CARRIER FAMILY 17"/>
    <property type="match status" value="1"/>
</dbReference>
<feature type="transmembrane region" description="Helical" evidence="5">
    <location>
        <begin position="346"/>
        <end position="367"/>
    </location>
</feature>
<dbReference type="EMBL" id="JAPCID010000026">
    <property type="protein sequence ID" value="MDA0139488.1"/>
    <property type="molecule type" value="Genomic_DNA"/>
</dbReference>
<evidence type="ECO:0000256" key="2">
    <source>
        <dbReference type="ARBA" id="ARBA00022692"/>
    </source>
</evidence>
<organism evidence="7 8">
    <name type="scientific">Solirubrobacter deserti</name>
    <dbReference type="NCBI Taxonomy" id="2282478"/>
    <lineage>
        <taxon>Bacteria</taxon>
        <taxon>Bacillati</taxon>
        <taxon>Actinomycetota</taxon>
        <taxon>Thermoleophilia</taxon>
        <taxon>Solirubrobacterales</taxon>
        <taxon>Solirubrobacteraceae</taxon>
        <taxon>Solirubrobacter</taxon>
    </lineage>
</organism>
<reference evidence="7" key="1">
    <citation type="submission" date="2022-10" db="EMBL/GenBank/DDBJ databases">
        <title>The WGS of Solirubrobacter sp. CPCC 204708.</title>
        <authorList>
            <person name="Jiang Z."/>
        </authorList>
    </citation>
    <scope>NUCLEOTIDE SEQUENCE</scope>
    <source>
        <strain evidence="7">CPCC 204708</strain>
    </source>
</reference>
<sequence>MRRAWPAYRTLWIFLLLGWTVSAADRALTGPVVTWMIENEVGFLAGVEKPYALAGLIGGLFFAGYMLTQFPGGYLGDKYGHRTIIVISLIWAGIATIISGVITGLVAFIAVRVITGLGEGAFYSNDRSLIAEQTPREKRSLGMGVVITGLALGITIATVFAPNMIGLGGDVFGGEDAWRMPFLILGAATLVVGIAVAAYFRRQEPGLPYGRALVHMLAYSAIGLAAVMAVYFVGDAAGLSDLWIAVLEVGLALGLVAFVFARKQGELAPVLRNRDLMLINVAFIAVLWNLWFFSFWSVSIVADAAGSSFGRSALIAAFNAGAGILGFPTGGWLSDVAVRRGIGRKPLVVAFTTLQCVLTVIFGFVVAGGGANVWVMAALLFSASTFFNAMQPIAQAMLADIADPAHHGAAFGMNNLIGEIGAVLSPAVSGALRDATGGWSTAVFVDAALIGGAVILFLLVREATGGEERPAGRFRRARSLTGSSSTA</sequence>
<dbReference type="InterPro" id="IPR050382">
    <property type="entry name" value="MFS_Na/Anion_cotransporter"/>
</dbReference>
<keyword evidence="8" id="KW-1185">Reference proteome</keyword>
<feature type="transmembrane region" description="Helical" evidence="5">
    <location>
        <begin position="79"/>
        <end position="98"/>
    </location>
</feature>